<dbReference type="InterPro" id="IPR001828">
    <property type="entry name" value="ANF_lig-bd_rcpt"/>
</dbReference>
<evidence type="ECO:0000259" key="11">
    <source>
        <dbReference type="Pfam" id="PF01094"/>
    </source>
</evidence>
<keyword evidence="9" id="KW-0325">Glycoprotein</keyword>
<dbReference type="InterPro" id="IPR038550">
    <property type="entry name" value="GPCR_3_9-Cys_sf"/>
</dbReference>
<dbReference type="GO" id="GO:0005886">
    <property type="term" value="C:plasma membrane"/>
    <property type="evidence" value="ECO:0007669"/>
    <property type="project" value="UniProtKB-SubCell"/>
</dbReference>
<proteinExistence type="predicted"/>
<keyword evidence="2" id="KW-1003">Cell membrane</keyword>
<evidence type="ECO:0000256" key="4">
    <source>
        <dbReference type="ARBA" id="ARBA00022729"/>
    </source>
</evidence>
<dbReference type="Gene3D" id="2.10.50.30">
    <property type="entry name" value="GPCR, family 3, nine cysteines domain"/>
    <property type="match status" value="1"/>
</dbReference>
<dbReference type="Proteomes" id="UP000030759">
    <property type="component" value="Unassembled WGS sequence"/>
</dbReference>
<evidence type="ECO:0000256" key="6">
    <source>
        <dbReference type="ARBA" id="ARBA00023040"/>
    </source>
</evidence>
<evidence type="ECO:0000256" key="10">
    <source>
        <dbReference type="ARBA" id="ARBA00023224"/>
    </source>
</evidence>
<dbReference type="GO" id="GO:0004930">
    <property type="term" value="F:G protein-coupled receptor activity"/>
    <property type="evidence" value="ECO:0007669"/>
    <property type="project" value="UniProtKB-KW"/>
</dbReference>
<dbReference type="SUPFAM" id="SSF53822">
    <property type="entry name" value="Periplasmic binding protein-like I"/>
    <property type="match status" value="1"/>
</dbReference>
<evidence type="ECO:0000256" key="9">
    <source>
        <dbReference type="ARBA" id="ARBA00023180"/>
    </source>
</evidence>
<keyword evidence="10" id="KW-0807">Transducer</keyword>
<dbReference type="PANTHER" id="PTHR24061:SF545">
    <property type="entry name" value="VOMERONASAL 2, RECEPTOR 118-RELATED"/>
    <property type="match status" value="1"/>
</dbReference>
<dbReference type="AlphaFoldDB" id="A0A061HZ98"/>
<evidence type="ECO:0000256" key="8">
    <source>
        <dbReference type="ARBA" id="ARBA00023170"/>
    </source>
</evidence>
<name>A0A061HZ98_CRIGR</name>
<keyword evidence="3" id="KW-0812">Transmembrane</keyword>
<evidence type="ECO:0000313" key="13">
    <source>
        <dbReference type="EMBL" id="ERE73250.1"/>
    </source>
</evidence>
<gene>
    <name evidence="13" type="ORF">H671_5g14383</name>
</gene>
<dbReference type="InterPro" id="IPR011500">
    <property type="entry name" value="GPCR_3_9-Cys_dom"/>
</dbReference>
<organism evidence="13 14">
    <name type="scientific">Cricetulus griseus</name>
    <name type="common">Chinese hamster</name>
    <name type="synonym">Cricetulus barabensis griseus</name>
    <dbReference type="NCBI Taxonomy" id="10029"/>
    <lineage>
        <taxon>Eukaryota</taxon>
        <taxon>Metazoa</taxon>
        <taxon>Chordata</taxon>
        <taxon>Craniata</taxon>
        <taxon>Vertebrata</taxon>
        <taxon>Euteleostomi</taxon>
        <taxon>Mammalia</taxon>
        <taxon>Eutheria</taxon>
        <taxon>Euarchontoglires</taxon>
        <taxon>Glires</taxon>
        <taxon>Rodentia</taxon>
        <taxon>Myomorpha</taxon>
        <taxon>Muroidea</taxon>
        <taxon>Cricetidae</taxon>
        <taxon>Cricetinae</taxon>
        <taxon>Cricetulus</taxon>
    </lineage>
</organism>
<dbReference type="Pfam" id="PF01094">
    <property type="entry name" value="ANF_receptor"/>
    <property type="match status" value="1"/>
</dbReference>
<keyword evidence="7" id="KW-0472">Membrane</keyword>
<keyword evidence="6" id="KW-0297">G-protein coupled receptor</keyword>
<dbReference type="Gene3D" id="3.40.50.2300">
    <property type="match status" value="2"/>
</dbReference>
<feature type="domain" description="Receptor ligand binding region" evidence="11">
    <location>
        <begin position="51"/>
        <end position="245"/>
    </location>
</feature>
<dbReference type="EMBL" id="KE678076">
    <property type="protein sequence ID" value="ERE73250.1"/>
    <property type="molecule type" value="Genomic_DNA"/>
</dbReference>
<evidence type="ECO:0000256" key="3">
    <source>
        <dbReference type="ARBA" id="ARBA00022692"/>
    </source>
</evidence>
<dbReference type="InterPro" id="IPR000068">
    <property type="entry name" value="GPCR_3_Ca_sens_rcpt-rel"/>
</dbReference>
<protein>
    <submittedName>
        <fullName evidence="13">Vomeronasal type-2 receptor</fullName>
    </submittedName>
</protein>
<sequence length="326" mass="37028">MSWTDYVCQDGDMVISAFLPLYTFQTSQHRKGPEATRIHPRMNANNYQFAIALTFAIKEINRNPLLLPNASLGYCIYTAGPYEKYTSSSFLFWLTGEDKEIPNYTCRREEKYIAAISGTTWEISSLIGTYLGLYNYPQLTFGPFEPDLNDPEKFPSLYQMATKDSSLVLGMVSLMVYFRWNWVGLVISEDEKGVQFVSELIPEMEKNRVCVAFMEMIPVMHTHYIVHPDIIQNKIAINTAKVIICYGLGYKVKVGTFSPYFPTDQQLSLSEDRIEWSTGIRETPISVCSESCVPGFRKVFQEGKAVCCFDCSLCPENEISNGTGKC</sequence>
<accession>A0A061HZ98</accession>
<evidence type="ECO:0000256" key="7">
    <source>
        <dbReference type="ARBA" id="ARBA00023136"/>
    </source>
</evidence>
<evidence type="ECO:0000259" key="12">
    <source>
        <dbReference type="Pfam" id="PF07562"/>
    </source>
</evidence>
<keyword evidence="8 13" id="KW-0675">Receptor</keyword>
<dbReference type="PRINTS" id="PR00248">
    <property type="entry name" value="GPCRMGR"/>
</dbReference>
<feature type="domain" description="GPCR family 3 nine cysteines" evidence="12">
    <location>
        <begin position="283"/>
        <end position="323"/>
    </location>
</feature>
<keyword evidence="4" id="KW-0732">Signal</keyword>
<reference evidence="14" key="1">
    <citation type="journal article" date="2013" name="Nat. Biotechnol.">
        <title>Chinese hamster genome sequenced from sorted chromosomes.</title>
        <authorList>
            <person name="Brinkrolf K."/>
            <person name="Rupp O."/>
            <person name="Laux H."/>
            <person name="Kollin F."/>
            <person name="Ernst W."/>
            <person name="Linke B."/>
            <person name="Kofler R."/>
            <person name="Romand S."/>
            <person name="Hesse F."/>
            <person name="Budach W.E."/>
            <person name="Galosy S."/>
            <person name="Muller D."/>
            <person name="Noll T."/>
            <person name="Wienberg J."/>
            <person name="Jostock T."/>
            <person name="Leonard M."/>
            <person name="Grillari J."/>
            <person name="Tauch A."/>
            <person name="Goesmann A."/>
            <person name="Helk B."/>
            <person name="Mott J.E."/>
            <person name="Puhler A."/>
            <person name="Borth N."/>
        </authorList>
    </citation>
    <scope>NUCLEOTIDE SEQUENCE [LARGE SCALE GENOMIC DNA]</scope>
    <source>
        <strain evidence="14">17A/GY</strain>
    </source>
</reference>
<dbReference type="Pfam" id="PF07562">
    <property type="entry name" value="NCD3G"/>
    <property type="match status" value="1"/>
</dbReference>
<evidence type="ECO:0000256" key="1">
    <source>
        <dbReference type="ARBA" id="ARBA00004651"/>
    </source>
</evidence>
<keyword evidence="5" id="KW-1133">Transmembrane helix</keyword>
<dbReference type="PANTHER" id="PTHR24061">
    <property type="entry name" value="CALCIUM-SENSING RECEPTOR-RELATED"/>
    <property type="match status" value="1"/>
</dbReference>
<evidence type="ECO:0000256" key="5">
    <source>
        <dbReference type="ARBA" id="ARBA00022989"/>
    </source>
</evidence>
<evidence type="ECO:0000313" key="14">
    <source>
        <dbReference type="Proteomes" id="UP000030759"/>
    </source>
</evidence>
<dbReference type="InterPro" id="IPR028082">
    <property type="entry name" value="Peripla_BP_I"/>
</dbReference>
<comment type="subcellular location">
    <subcellularLocation>
        <location evidence="1">Cell membrane</location>
        <topology evidence="1">Multi-pass membrane protein</topology>
    </subcellularLocation>
</comment>
<dbReference type="InterPro" id="IPR000337">
    <property type="entry name" value="GPCR_3"/>
</dbReference>
<evidence type="ECO:0000256" key="2">
    <source>
        <dbReference type="ARBA" id="ARBA00022475"/>
    </source>
</evidence>